<evidence type="ECO:0000256" key="9">
    <source>
        <dbReference type="SAM" id="MobiDB-lite"/>
    </source>
</evidence>
<dbReference type="Gene3D" id="2.60.40.10">
    <property type="entry name" value="Immunoglobulins"/>
    <property type="match status" value="1"/>
</dbReference>
<dbReference type="PANTHER" id="PTHR22804">
    <property type="entry name" value="AGGRECAN/VERSICAN PROTEOGLYCAN"/>
    <property type="match status" value="1"/>
</dbReference>
<evidence type="ECO:0000256" key="5">
    <source>
        <dbReference type="ARBA" id="ARBA00022737"/>
    </source>
</evidence>
<proteinExistence type="predicted"/>
<dbReference type="CDD" id="cd03520">
    <property type="entry name" value="Link_domain_CSPGs_modules_2_4"/>
    <property type="match status" value="1"/>
</dbReference>
<accession>A0ABU7E295</accession>
<dbReference type="PROSITE" id="PS50963">
    <property type="entry name" value="LINK_2"/>
    <property type="match status" value="2"/>
</dbReference>
<dbReference type="Gene3D" id="3.10.100.10">
    <property type="entry name" value="Mannose-Binding Protein A, subunit A"/>
    <property type="match status" value="2"/>
</dbReference>
<reference evidence="11 12" key="1">
    <citation type="submission" date="2021-06" db="EMBL/GenBank/DDBJ databases">
        <authorList>
            <person name="Palmer J.M."/>
        </authorList>
    </citation>
    <scope>NUCLEOTIDE SEQUENCE [LARGE SCALE GENOMIC DNA]</scope>
    <source>
        <strain evidence="11 12">CL_MEX2019</strain>
        <tissue evidence="11">Muscle</tissue>
    </source>
</reference>
<dbReference type="PRINTS" id="PR01265">
    <property type="entry name" value="LINKMODULE"/>
</dbReference>
<feature type="domain" description="Link" evidence="10">
    <location>
        <begin position="34"/>
        <end position="129"/>
    </location>
</feature>
<evidence type="ECO:0000256" key="7">
    <source>
        <dbReference type="ARBA" id="ARBA00023157"/>
    </source>
</evidence>
<sequence>MVKLRASDAGTYSCEVTYGIEDTHDTVNLDVSGVVFHYRAKTSRYTLDYQKAVQTCKDIGATISTYAQLKAAYEDGFDQCDAGWIEDQTVRYPITRPRNGCLGNLKMVPGVRTYGVRNPLETYDVYCYVDKLDGEVFYAPAADKLTFFEAIEECKKHKAILASTGQLHAAWRMGLDRCDYGWLSDGSVRHPVTLPRIPCGGGLMGVRTLYRYRNQTCFPEPFGKFGAYCFNGGRDMFNQTLLVDVSVQEVITTTSSTTVTTTSSNTTAEAEESSDSDVPTDITSMFSTSMAPPQPTGSDQEAQLITTVAPTIKEDPDEIDDLTEPNVFDINYFVPDNFDLVESVPSGGDVITETQMTTETTGSTASIEDPDAHAVIEISTIRPDVLLPDDSLSTMARFAEGKTEKTVVTLRSTTDITSDITDTPTESTELSSKDMFSFSESTPSTAASGFQSTTPVLDYDGIITDLPLQGPPPVQPFQEFFLPSSSDRITIATTSTTMETLLPNTGSTTLGCNTKPGNEINTTEPTEAFDIEEQATPKTQETDPLATSDSHLGTSIQVESKALAEDVTLSRTELIFGESSTQMPGHREDMLTEDDTKANIGAEIFTISPVASAVTSIRTATPSVVTEDQFKQTSMEIQNTSAADCLTKAGDSSYFYYYLM</sequence>
<evidence type="ECO:0000256" key="3">
    <source>
        <dbReference type="ARBA" id="ARBA00022530"/>
    </source>
</evidence>
<evidence type="ECO:0000256" key="6">
    <source>
        <dbReference type="ARBA" id="ARBA00022837"/>
    </source>
</evidence>
<gene>
    <name evidence="11" type="ORF">CHARACLAT_018296</name>
</gene>
<dbReference type="InterPro" id="IPR013783">
    <property type="entry name" value="Ig-like_fold"/>
</dbReference>
<keyword evidence="4" id="KW-0245">EGF-like domain</keyword>
<dbReference type="Proteomes" id="UP001352852">
    <property type="component" value="Unassembled WGS sequence"/>
</dbReference>
<keyword evidence="2" id="KW-0964">Secreted</keyword>
<keyword evidence="6" id="KW-0106">Calcium</keyword>
<dbReference type="PANTHER" id="PTHR22804:SF6">
    <property type="entry name" value="VERSICAN CORE PROTEIN"/>
    <property type="match status" value="1"/>
</dbReference>
<dbReference type="SMART" id="SM00445">
    <property type="entry name" value="LINK"/>
    <property type="match status" value="2"/>
</dbReference>
<feature type="compositionally biased region" description="Low complexity" evidence="9">
    <location>
        <begin position="256"/>
        <end position="268"/>
    </location>
</feature>
<dbReference type="InterPro" id="IPR016186">
    <property type="entry name" value="C-type_lectin-like/link_sf"/>
</dbReference>
<evidence type="ECO:0000256" key="2">
    <source>
        <dbReference type="ARBA" id="ARBA00022525"/>
    </source>
</evidence>
<feature type="region of interest" description="Disordered" evidence="9">
    <location>
        <begin position="503"/>
        <end position="522"/>
    </location>
</feature>
<feature type="domain" description="Link" evidence="10">
    <location>
        <begin position="134"/>
        <end position="231"/>
    </location>
</feature>
<evidence type="ECO:0000313" key="12">
    <source>
        <dbReference type="Proteomes" id="UP001352852"/>
    </source>
</evidence>
<feature type="disulfide bond" evidence="8">
    <location>
        <begin position="80"/>
        <end position="101"/>
    </location>
</feature>
<dbReference type="InterPro" id="IPR016187">
    <property type="entry name" value="CTDL_fold"/>
</dbReference>
<keyword evidence="7 8" id="KW-1015">Disulfide bond</keyword>
<dbReference type="EMBL" id="JAHUTJ010042575">
    <property type="protein sequence ID" value="MED6281156.1"/>
    <property type="molecule type" value="Genomic_DNA"/>
</dbReference>
<dbReference type="SUPFAM" id="SSF56436">
    <property type="entry name" value="C-type lectin-like"/>
    <property type="match status" value="2"/>
</dbReference>
<dbReference type="InterPro" id="IPR050691">
    <property type="entry name" value="Hyaluronan_bind_Proteoglycan"/>
</dbReference>
<evidence type="ECO:0000256" key="1">
    <source>
        <dbReference type="ARBA" id="ARBA00004498"/>
    </source>
</evidence>
<protein>
    <recommendedName>
        <fullName evidence="10">Link domain-containing protein</fullName>
    </recommendedName>
</protein>
<keyword evidence="5" id="KW-0677">Repeat</keyword>
<dbReference type="CDD" id="cd03517">
    <property type="entry name" value="Link_domain_CSPGs_modules_1_3"/>
    <property type="match status" value="1"/>
</dbReference>
<dbReference type="PROSITE" id="PS01241">
    <property type="entry name" value="LINK_1"/>
    <property type="match status" value="1"/>
</dbReference>
<organism evidence="11 12">
    <name type="scientific">Characodon lateralis</name>
    <dbReference type="NCBI Taxonomy" id="208331"/>
    <lineage>
        <taxon>Eukaryota</taxon>
        <taxon>Metazoa</taxon>
        <taxon>Chordata</taxon>
        <taxon>Craniata</taxon>
        <taxon>Vertebrata</taxon>
        <taxon>Euteleostomi</taxon>
        <taxon>Actinopterygii</taxon>
        <taxon>Neopterygii</taxon>
        <taxon>Teleostei</taxon>
        <taxon>Neoteleostei</taxon>
        <taxon>Acanthomorphata</taxon>
        <taxon>Ovalentaria</taxon>
        <taxon>Atherinomorphae</taxon>
        <taxon>Cyprinodontiformes</taxon>
        <taxon>Goodeidae</taxon>
        <taxon>Characodon</taxon>
    </lineage>
</organism>
<feature type="region of interest" description="Disordered" evidence="9">
    <location>
        <begin position="256"/>
        <end position="279"/>
    </location>
</feature>
<comment type="caution">
    <text evidence="8">Lacks conserved residue(s) required for the propagation of feature annotation.</text>
</comment>
<evidence type="ECO:0000313" key="11">
    <source>
        <dbReference type="EMBL" id="MED6281156.1"/>
    </source>
</evidence>
<name>A0ABU7E295_9TELE</name>
<comment type="caution">
    <text evidence="11">The sequence shown here is derived from an EMBL/GenBank/DDBJ whole genome shotgun (WGS) entry which is preliminary data.</text>
</comment>
<evidence type="ECO:0000256" key="4">
    <source>
        <dbReference type="ARBA" id="ARBA00022536"/>
    </source>
</evidence>
<evidence type="ECO:0000256" key="8">
    <source>
        <dbReference type="PROSITE-ProRule" id="PRU00323"/>
    </source>
</evidence>
<evidence type="ECO:0000259" key="10">
    <source>
        <dbReference type="PROSITE" id="PS50963"/>
    </source>
</evidence>
<keyword evidence="3" id="KW-0272">Extracellular matrix</keyword>
<dbReference type="InterPro" id="IPR000538">
    <property type="entry name" value="Link_dom"/>
</dbReference>
<dbReference type="Pfam" id="PF00193">
    <property type="entry name" value="Xlink"/>
    <property type="match status" value="2"/>
</dbReference>
<feature type="disulfide bond" evidence="8">
    <location>
        <begin position="178"/>
        <end position="199"/>
    </location>
</feature>
<keyword evidence="12" id="KW-1185">Reference proteome</keyword>
<comment type="subcellular location">
    <subcellularLocation>
        <location evidence="1">Secreted</location>
        <location evidence="1">Extracellular space</location>
        <location evidence="1">Extracellular matrix</location>
    </subcellularLocation>
</comment>